<reference evidence="3" key="1">
    <citation type="submission" date="2020-08" db="EMBL/GenBank/DDBJ databases">
        <title>Genomic Encyclopedia of Type Strains, Phase IV (KMG-IV): sequencing the most valuable type-strain genomes for metagenomic binning, comparative biology and taxonomic classification.</title>
        <authorList>
            <person name="Goeker M."/>
        </authorList>
    </citation>
    <scope>NUCLEOTIDE SEQUENCE [LARGE SCALE GENOMIC DNA]</scope>
    <source>
        <strain evidence="3">DSM 105040</strain>
    </source>
</reference>
<dbReference type="Proteomes" id="UP000585681">
    <property type="component" value="Unassembled WGS sequence"/>
</dbReference>
<feature type="signal peptide" evidence="2">
    <location>
        <begin position="1"/>
        <end position="26"/>
    </location>
</feature>
<feature type="chain" id="PRO_5032750020" evidence="2">
    <location>
        <begin position="27"/>
        <end position="245"/>
    </location>
</feature>
<dbReference type="PANTHER" id="PTHR15462">
    <property type="entry name" value="SERINE PROTEASE"/>
    <property type="match status" value="1"/>
</dbReference>
<evidence type="ECO:0000256" key="2">
    <source>
        <dbReference type="SAM" id="SignalP"/>
    </source>
</evidence>
<dbReference type="PROSITE" id="PS00134">
    <property type="entry name" value="TRYPSIN_HIS"/>
    <property type="match status" value="1"/>
</dbReference>
<keyword evidence="1 2" id="KW-0732">Signal</keyword>
<dbReference type="RefSeq" id="WP_082386600.1">
    <property type="nucleotide sequence ID" value="NZ_JACIEQ010000006.1"/>
</dbReference>
<accession>A0A840CNN0</accession>
<name>A0A840CNN0_9RHOB</name>
<keyword evidence="3" id="KW-0378">Hydrolase</keyword>
<dbReference type="Pfam" id="PF13365">
    <property type="entry name" value="Trypsin_2"/>
    <property type="match status" value="1"/>
</dbReference>
<dbReference type="SUPFAM" id="SSF50494">
    <property type="entry name" value="Trypsin-like serine proteases"/>
    <property type="match status" value="1"/>
</dbReference>
<keyword evidence="3" id="KW-0645">Protease</keyword>
<sequence>MPQVPKPRARRLATAFCLSLAGSALADPALPPAPLPEAEQTAWHAIGRLTRYSPDNPNTCTATLVAPDLVLTAAHCVTAPGSGAPVPAYRLHFIASGHAERYLPHRIGAEVILPEGFSGPARAGAPDDIALLRLAAPFPPEIATPLPLVPLAFAAPPFAIVGYRGDTPGLLSGHDDCTLTARRPDVIGLSCAVVTGNSGAPVLTRLPDGWYVVAVVSASAGSHPMLRAVAVLPAGAIAARIRRGG</sequence>
<evidence type="ECO:0000256" key="1">
    <source>
        <dbReference type="ARBA" id="ARBA00022729"/>
    </source>
</evidence>
<dbReference type="PRINTS" id="PR00722">
    <property type="entry name" value="CHYMOTRYPSIN"/>
</dbReference>
<dbReference type="EC" id="3.4.21.-" evidence="3"/>
<evidence type="ECO:0000313" key="4">
    <source>
        <dbReference type="Proteomes" id="UP000585681"/>
    </source>
</evidence>
<organism evidence="3 4">
    <name type="scientific">Actibacterium naphthalenivorans</name>
    <dbReference type="NCBI Taxonomy" id="1614693"/>
    <lineage>
        <taxon>Bacteria</taxon>
        <taxon>Pseudomonadati</taxon>
        <taxon>Pseudomonadota</taxon>
        <taxon>Alphaproteobacteria</taxon>
        <taxon>Rhodobacterales</taxon>
        <taxon>Roseobacteraceae</taxon>
        <taxon>Actibacterium</taxon>
    </lineage>
</organism>
<dbReference type="EMBL" id="JACIEQ010000006">
    <property type="protein sequence ID" value="MBB4023567.1"/>
    <property type="molecule type" value="Genomic_DNA"/>
</dbReference>
<dbReference type="InterPro" id="IPR009003">
    <property type="entry name" value="Peptidase_S1_PA"/>
</dbReference>
<evidence type="ECO:0000313" key="3">
    <source>
        <dbReference type="EMBL" id="MBB4023567.1"/>
    </source>
</evidence>
<dbReference type="GO" id="GO:0004252">
    <property type="term" value="F:serine-type endopeptidase activity"/>
    <property type="evidence" value="ECO:0007669"/>
    <property type="project" value="InterPro"/>
</dbReference>
<dbReference type="InterPro" id="IPR001314">
    <property type="entry name" value="Peptidase_S1A"/>
</dbReference>
<gene>
    <name evidence="3" type="ORF">GGR17_003402</name>
</gene>
<dbReference type="GO" id="GO:0006508">
    <property type="term" value="P:proteolysis"/>
    <property type="evidence" value="ECO:0007669"/>
    <property type="project" value="UniProtKB-KW"/>
</dbReference>
<proteinExistence type="predicted"/>
<dbReference type="AlphaFoldDB" id="A0A840CNN0"/>
<protein>
    <submittedName>
        <fullName evidence="3">Protease YdgD</fullName>
        <ecNumber evidence="3">3.4.21.-</ecNumber>
    </submittedName>
</protein>
<dbReference type="Gene3D" id="2.40.10.10">
    <property type="entry name" value="Trypsin-like serine proteases"/>
    <property type="match status" value="2"/>
</dbReference>
<dbReference type="InterPro" id="IPR043504">
    <property type="entry name" value="Peptidase_S1_PA_chymotrypsin"/>
</dbReference>
<dbReference type="PANTHER" id="PTHR15462:SF8">
    <property type="entry name" value="SERINE PROTEASE"/>
    <property type="match status" value="1"/>
</dbReference>
<dbReference type="InterPro" id="IPR050966">
    <property type="entry name" value="Glutamyl_endopeptidase"/>
</dbReference>
<comment type="caution">
    <text evidence="3">The sequence shown here is derived from an EMBL/GenBank/DDBJ whole genome shotgun (WGS) entry which is preliminary data.</text>
</comment>
<dbReference type="InterPro" id="IPR018114">
    <property type="entry name" value="TRYPSIN_HIS"/>
</dbReference>
<keyword evidence="4" id="KW-1185">Reference proteome</keyword>